<accession>A0AAW5PJB6</accession>
<dbReference type="RefSeq" id="WP_259261167.1">
    <property type="nucleotide sequence ID" value="NZ_JANUEK010000006.1"/>
</dbReference>
<proteinExistence type="predicted"/>
<comment type="caution">
    <text evidence="2">The sequence shown here is derived from an EMBL/GenBank/DDBJ whole genome shotgun (WGS) entry which is preliminary data.</text>
</comment>
<keyword evidence="1" id="KW-0732">Signal</keyword>
<reference evidence="2" key="1">
    <citation type="submission" date="2022-08" db="EMBL/GenBank/DDBJ databases">
        <title>Genomic analyses of the natural microbiome of Caenorhabditis elegans.</title>
        <authorList>
            <person name="Samuel B."/>
        </authorList>
    </citation>
    <scope>NUCLEOTIDE SEQUENCE</scope>
    <source>
        <strain evidence="2">BIGb0277</strain>
    </source>
</reference>
<gene>
    <name evidence="2" type="ORF">M2412_002487</name>
</gene>
<feature type="chain" id="PRO_5043991999" evidence="1">
    <location>
        <begin position="22"/>
        <end position="84"/>
    </location>
</feature>
<dbReference type="Proteomes" id="UP001320691">
    <property type="component" value="Unassembled WGS sequence"/>
</dbReference>
<dbReference type="EMBL" id="JANUEK010000006">
    <property type="protein sequence ID" value="MCS4280493.1"/>
    <property type="molecule type" value="Genomic_DNA"/>
</dbReference>
<evidence type="ECO:0000313" key="3">
    <source>
        <dbReference type="Proteomes" id="UP001320691"/>
    </source>
</evidence>
<name>A0AAW5PJB6_9GAMM</name>
<evidence type="ECO:0000313" key="2">
    <source>
        <dbReference type="EMBL" id="MCS4280493.1"/>
    </source>
</evidence>
<protein>
    <submittedName>
        <fullName evidence="2">Porin</fullName>
    </submittedName>
</protein>
<organism evidence="2 3">
    <name type="scientific">Stenotrophomonas rhizophila</name>
    <dbReference type="NCBI Taxonomy" id="216778"/>
    <lineage>
        <taxon>Bacteria</taxon>
        <taxon>Pseudomonadati</taxon>
        <taxon>Pseudomonadota</taxon>
        <taxon>Gammaproteobacteria</taxon>
        <taxon>Lysobacterales</taxon>
        <taxon>Lysobacteraceae</taxon>
        <taxon>Stenotrophomonas</taxon>
    </lineage>
</organism>
<sequence length="84" mass="8752">MRKLTFAAAAVLLSFTGAAAAATVEVFDVYGEGINFSDARKDAENQARVICSAMGGQHVVVEVVDTANPGGRVLLYGLAQCHIP</sequence>
<feature type="signal peptide" evidence="1">
    <location>
        <begin position="1"/>
        <end position="21"/>
    </location>
</feature>
<dbReference type="AlphaFoldDB" id="A0AAW5PJB6"/>
<evidence type="ECO:0000256" key="1">
    <source>
        <dbReference type="SAM" id="SignalP"/>
    </source>
</evidence>